<keyword evidence="6" id="KW-0472">Membrane</keyword>
<evidence type="ECO:0000256" key="3">
    <source>
        <dbReference type="ARBA" id="ARBA00022448"/>
    </source>
</evidence>
<evidence type="ECO:0000256" key="5">
    <source>
        <dbReference type="ARBA" id="ARBA00022692"/>
    </source>
</evidence>
<dbReference type="RefSeq" id="WP_062619293.1">
    <property type="nucleotide sequence ID" value="NZ_JRWG01000001.1"/>
</dbReference>
<keyword evidence="5" id="KW-0812">Transmembrane</keyword>
<reference evidence="9 10" key="2">
    <citation type="journal article" date="2016" name="Int. J. Syst. Evol. Microbiol.">
        <title>Vitellibacter aquimaris sp. nov., a marine bacterium isolated from seawater.</title>
        <authorList>
            <person name="Thevarajoo S."/>
            <person name="Selvaratnam C."/>
            <person name="Goh K.M."/>
            <person name="Hong K.W."/>
            <person name="Chan X.Y."/>
            <person name="Chan K.G."/>
            <person name="Chong C.S."/>
        </authorList>
    </citation>
    <scope>NUCLEOTIDE SEQUENCE [LARGE SCALE GENOMIC DNA]</scope>
    <source>
        <strain evidence="9 10">D-24</strain>
    </source>
</reference>
<evidence type="ECO:0000313" key="9">
    <source>
        <dbReference type="EMBL" id="KXO01193.1"/>
    </source>
</evidence>
<dbReference type="PANTHER" id="PTHR30026">
    <property type="entry name" value="OUTER MEMBRANE PROTEIN TOLC"/>
    <property type="match status" value="1"/>
</dbReference>
<evidence type="ECO:0000256" key="1">
    <source>
        <dbReference type="ARBA" id="ARBA00004442"/>
    </source>
</evidence>
<dbReference type="GO" id="GO:1990281">
    <property type="term" value="C:efflux pump complex"/>
    <property type="evidence" value="ECO:0007669"/>
    <property type="project" value="TreeGrafter"/>
</dbReference>
<dbReference type="GO" id="GO:0015288">
    <property type="term" value="F:porin activity"/>
    <property type="evidence" value="ECO:0007669"/>
    <property type="project" value="TreeGrafter"/>
</dbReference>
<dbReference type="PANTHER" id="PTHR30026:SF20">
    <property type="entry name" value="OUTER MEMBRANE PROTEIN TOLC"/>
    <property type="match status" value="1"/>
</dbReference>
<dbReference type="STRING" id="1548749.LS48_01630"/>
<dbReference type="InterPro" id="IPR051906">
    <property type="entry name" value="TolC-like"/>
</dbReference>
<keyword evidence="10" id="KW-1185">Reference proteome</keyword>
<accession>A0A137RLW9</accession>
<dbReference type="GO" id="GO:0009279">
    <property type="term" value="C:cell outer membrane"/>
    <property type="evidence" value="ECO:0007669"/>
    <property type="project" value="UniProtKB-SubCell"/>
</dbReference>
<keyword evidence="8" id="KW-0732">Signal</keyword>
<dbReference type="AlphaFoldDB" id="A0A137RLW9"/>
<dbReference type="SUPFAM" id="SSF56954">
    <property type="entry name" value="Outer membrane efflux proteins (OEP)"/>
    <property type="match status" value="1"/>
</dbReference>
<evidence type="ECO:0000256" key="6">
    <source>
        <dbReference type="ARBA" id="ARBA00023136"/>
    </source>
</evidence>
<evidence type="ECO:0000313" key="10">
    <source>
        <dbReference type="Proteomes" id="UP000070138"/>
    </source>
</evidence>
<gene>
    <name evidence="9" type="ORF">LS48_01630</name>
</gene>
<keyword evidence="7" id="KW-0998">Cell outer membrane</keyword>
<feature type="chain" id="PRO_5007479882" evidence="8">
    <location>
        <begin position="19"/>
        <end position="420"/>
    </location>
</feature>
<dbReference type="InterPro" id="IPR003423">
    <property type="entry name" value="OMP_efflux"/>
</dbReference>
<dbReference type="Gene3D" id="1.20.1600.10">
    <property type="entry name" value="Outer membrane efflux proteins (OEP)"/>
    <property type="match status" value="1"/>
</dbReference>
<protein>
    <submittedName>
        <fullName evidence="9">Transporter</fullName>
    </submittedName>
</protein>
<reference evidence="10" key="1">
    <citation type="submission" date="2014-10" db="EMBL/GenBank/DDBJ databases">
        <title>Genome sequencing of Vitellibacter sp. D-24.</title>
        <authorList>
            <person name="Thevarajoo S."/>
            <person name="Selvaratnam C."/>
            <person name="Goh K.M."/>
            <person name="Chong C.S."/>
        </authorList>
    </citation>
    <scope>NUCLEOTIDE SEQUENCE [LARGE SCALE GENOMIC DNA]</scope>
    <source>
        <strain evidence="10">D-24</strain>
    </source>
</reference>
<comment type="similarity">
    <text evidence="2">Belongs to the outer membrane factor (OMF) (TC 1.B.17) family.</text>
</comment>
<dbReference type="OrthoDB" id="976750at2"/>
<feature type="signal peptide" evidence="8">
    <location>
        <begin position="1"/>
        <end position="18"/>
    </location>
</feature>
<evidence type="ECO:0000256" key="4">
    <source>
        <dbReference type="ARBA" id="ARBA00022452"/>
    </source>
</evidence>
<keyword evidence="3" id="KW-0813">Transport</keyword>
<sequence length="420" mass="47771">MKNFLFLFFAITPLVAFAQQTLTLQECYVLAEKNYPLAKQTVLLEEKTQSEIAILEKGKLPKLDLNAQATYQSDVIELPLAIPNSTIEPPNKDQYRATLDANQLIYNGGNIAANSKLKTAELAAQQQQVAVNLYTLKNRINQNYFSVLLFQEQEKLLLSKMEVLDARLKEINTGVKYGAVLPASEQLLKAEQLKLEQQLSQINFDKQKALKNLSLLVFQDLDSNTILAKPAIFIAPEIESQRPELELFNLQEKQLETSKEVISKSNFPKLLGFAQAGYGNPGLNMLDNSFQDFYMVGLKLNWNIFDWGKTKEQKQTVDISKEIVSTEKETFLLNNEMQQKEAESDIDKYEAMLRKDSEIIELREKVLQATTSQLQNGAITSSEYITELNNLFEAKIDQQLHELQLALAKANYRIIKGDFK</sequence>
<proteinExistence type="inferred from homology"/>
<name>A0A137RLW9_9FLAO</name>
<evidence type="ECO:0000256" key="8">
    <source>
        <dbReference type="SAM" id="SignalP"/>
    </source>
</evidence>
<dbReference type="PATRIC" id="fig|1548749.3.peg.346"/>
<dbReference type="Proteomes" id="UP000070138">
    <property type="component" value="Unassembled WGS sequence"/>
</dbReference>
<organism evidence="9 10">
    <name type="scientific">Aequorivita aquimaris</name>
    <dbReference type="NCBI Taxonomy" id="1548749"/>
    <lineage>
        <taxon>Bacteria</taxon>
        <taxon>Pseudomonadati</taxon>
        <taxon>Bacteroidota</taxon>
        <taxon>Flavobacteriia</taxon>
        <taxon>Flavobacteriales</taxon>
        <taxon>Flavobacteriaceae</taxon>
        <taxon>Aequorivita</taxon>
    </lineage>
</organism>
<evidence type="ECO:0000256" key="7">
    <source>
        <dbReference type="ARBA" id="ARBA00023237"/>
    </source>
</evidence>
<keyword evidence="4" id="KW-1134">Transmembrane beta strand</keyword>
<comment type="subcellular location">
    <subcellularLocation>
        <location evidence="1">Cell outer membrane</location>
    </subcellularLocation>
</comment>
<dbReference type="Pfam" id="PF02321">
    <property type="entry name" value="OEP"/>
    <property type="match status" value="1"/>
</dbReference>
<evidence type="ECO:0000256" key="2">
    <source>
        <dbReference type="ARBA" id="ARBA00007613"/>
    </source>
</evidence>
<dbReference type="GO" id="GO:0015562">
    <property type="term" value="F:efflux transmembrane transporter activity"/>
    <property type="evidence" value="ECO:0007669"/>
    <property type="project" value="InterPro"/>
</dbReference>
<dbReference type="EMBL" id="JRWG01000001">
    <property type="protein sequence ID" value="KXO01193.1"/>
    <property type="molecule type" value="Genomic_DNA"/>
</dbReference>
<comment type="caution">
    <text evidence="9">The sequence shown here is derived from an EMBL/GenBank/DDBJ whole genome shotgun (WGS) entry which is preliminary data.</text>
</comment>